<dbReference type="eggNOG" id="COG1396">
    <property type="taxonomic scope" value="Bacteria"/>
</dbReference>
<dbReference type="PROSITE" id="PS50005">
    <property type="entry name" value="TPR"/>
    <property type="match status" value="2"/>
</dbReference>
<dbReference type="KEGG" id="blr:BRLA_c035290"/>
<dbReference type="CDD" id="cd00093">
    <property type="entry name" value="HTH_XRE"/>
    <property type="match status" value="1"/>
</dbReference>
<feature type="repeat" description="TPR" evidence="1">
    <location>
        <begin position="233"/>
        <end position="266"/>
    </location>
</feature>
<dbReference type="SMART" id="SM00028">
    <property type="entry name" value="TPR"/>
    <property type="match status" value="8"/>
</dbReference>
<proteinExistence type="predicted"/>
<dbReference type="InterPro" id="IPR011990">
    <property type="entry name" value="TPR-like_helical_dom_sf"/>
</dbReference>
<dbReference type="EMBL" id="CP007806">
    <property type="protein sequence ID" value="AIG27841.1"/>
    <property type="molecule type" value="Genomic_DNA"/>
</dbReference>
<dbReference type="Pfam" id="PF01381">
    <property type="entry name" value="HTH_3"/>
    <property type="match status" value="1"/>
</dbReference>
<dbReference type="InterPro" id="IPR019734">
    <property type="entry name" value="TPR_rpt"/>
</dbReference>
<organism evidence="3 4">
    <name type="scientific">Brevibacillus laterosporus LMG 15441</name>
    <dbReference type="NCBI Taxonomy" id="1042163"/>
    <lineage>
        <taxon>Bacteria</taxon>
        <taxon>Bacillati</taxon>
        <taxon>Bacillota</taxon>
        <taxon>Bacilli</taxon>
        <taxon>Bacillales</taxon>
        <taxon>Paenibacillaceae</taxon>
        <taxon>Brevibacillus</taxon>
    </lineage>
</organism>
<evidence type="ECO:0000256" key="1">
    <source>
        <dbReference type="PROSITE-ProRule" id="PRU00339"/>
    </source>
</evidence>
<dbReference type="PANTHER" id="PTHR37038:SF14">
    <property type="entry name" value="TRANSCRIPTIONAL ACTIVATOR"/>
    <property type="match status" value="1"/>
</dbReference>
<keyword evidence="1" id="KW-0802">TPR repeat</keyword>
<dbReference type="PROSITE" id="PS50943">
    <property type="entry name" value="HTH_CROC1"/>
    <property type="match status" value="1"/>
</dbReference>
<dbReference type="AlphaFoldDB" id="A0A075R8X7"/>
<feature type="domain" description="HTH cro/C1-type" evidence="2">
    <location>
        <begin position="8"/>
        <end position="61"/>
    </location>
</feature>
<evidence type="ECO:0000313" key="3">
    <source>
        <dbReference type="EMBL" id="AIG27841.1"/>
    </source>
</evidence>
<dbReference type="Pfam" id="PF13424">
    <property type="entry name" value="TPR_12"/>
    <property type="match status" value="1"/>
</dbReference>
<gene>
    <name evidence="3" type="ORF">BRLA_c035290</name>
</gene>
<keyword evidence="4" id="KW-1185">Reference proteome</keyword>
<dbReference type="STRING" id="1042163.BRLA_c035290"/>
<dbReference type="GO" id="GO:0003677">
    <property type="term" value="F:DNA binding"/>
    <property type="evidence" value="ECO:0007669"/>
    <property type="project" value="InterPro"/>
</dbReference>
<dbReference type="HOGENOM" id="CLU_651598_0_0_9"/>
<dbReference type="SMART" id="SM00530">
    <property type="entry name" value="HTH_XRE"/>
    <property type="match status" value="1"/>
</dbReference>
<dbReference type="InterPro" id="IPR001387">
    <property type="entry name" value="Cro/C1-type_HTH"/>
</dbReference>
<protein>
    <submittedName>
        <fullName evidence="3">Helix-turn-helix family protein</fullName>
    </submittedName>
</protein>
<sequence>MTQVGKRLREFRKRLKMTQGDLAEGICNRSYVSQIEKGQVIPSPEILEQLAKRLHTEIKELWTETENPSFTLVEIQNSLRHIINRIDEQEWEIARKWLLKLQGAVIPQSEEGVYLWAKGKIAEVDGRLEQAEDHYSNSIVLTQDSDNPTVLIRALDSLGHFYCEHDQPEKAVHLLNEALQLLNRYEISGLLRISVLLHVGSMHSKLGEFYSAIEHLQQAKELNKNYGILYKSGDLYLSLGNCYHQIQQYQEAESFYRQALSIFEIANNPVRLAEVQLNLGLMYKETMVYDKAETCLKQAQKFLSNQLEDELLNFTRIALADVYRLQKCLDEAKALCQSVISSDNEKMLAEAQFILAEVMLMQGEDDEALVHLENARGYFTIKNMQAFLIKTYQLLGHIHLKNQRFEQAAKMYERSITFTAEA</sequence>
<dbReference type="InterPro" id="IPR053163">
    <property type="entry name" value="HTH-type_regulator_Rgg"/>
</dbReference>
<dbReference type="Pfam" id="PF13181">
    <property type="entry name" value="TPR_8"/>
    <property type="match status" value="1"/>
</dbReference>
<dbReference type="Gene3D" id="1.25.40.10">
    <property type="entry name" value="Tetratricopeptide repeat domain"/>
    <property type="match status" value="2"/>
</dbReference>
<dbReference type="SUPFAM" id="SSF47413">
    <property type="entry name" value="lambda repressor-like DNA-binding domains"/>
    <property type="match status" value="1"/>
</dbReference>
<reference evidence="3 4" key="1">
    <citation type="journal article" date="2011" name="J. Bacteriol.">
        <title>Genome sequence of Brevibacillus laterosporus LMG 15441, a pathogen of invertebrates.</title>
        <authorList>
            <person name="Djukic M."/>
            <person name="Poehlein A."/>
            <person name="Thurmer A."/>
            <person name="Daniel R."/>
        </authorList>
    </citation>
    <scope>NUCLEOTIDE SEQUENCE [LARGE SCALE GENOMIC DNA]</scope>
    <source>
        <strain evidence="3 4">LMG 15441</strain>
    </source>
</reference>
<dbReference type="RefSeq" id="WP_003336644.1">
    <property type="nucleotide sequence ID" value="NZ_CP007806.1"/>
</dbReference>
<accession>A0A075R8X7</accession>
<feature type="repeat" description="TPR" evidence="1">
    <location>
        <begin position="193"/>
        <end position="226"/>
    </location>
</feature>
<name>A0A075R8X7_BRELA</name>
<dbReference type="PANTHER" id="PTHR37038">
    <property type="entry name" value="TRANSCRIPTIONAL REGULATOR-RELATED"/>
    <property type="match status" value="1"/>
</dbReference>
<dbReference type="Proteomes" id="UP000005850">
    <property type="component" value="Chromosome"/>
</dbReference>
<evidence type="ECO:0000313" key="4">
    <source>
        <dbReference type="Proteomes" id="UP000005850"/>
    </source>
</evidence>
<evidence type="ECO:0000259" key="2">
    <source>
        <dbReference type="PROSITE" id="PS50943"/>
    </source>
</evidence>
<dbReference type="SUPFAM" id="SSF48452">
    <property type="entry name" value="TPR-like"/>
    <property type="match status" value="2"/>
</dbReference>
<dbReference type="InterPro" id="IPR010982">
    <property type="entry name" value="Lambda_DNA-bd_dom_sf"/>
</dbReference>
<dbReference type="PROSITE" id="PS50293">
    <property type="entry name" value="TPR_REGION"/>
    <property type="match status" value="1"/>
</dbReference>